<evidence type="ECO:0000256" key="4">
    <source>
        <dbReference type="SAM" id="MobiDB-lite"/>
    </source>
</evidence>
<dbReference type="InterPro" id="IPR005528">
    <property type="entry name" value="ChpA-H"/>
</dbReference>
<keyword evidence="9" id="KW-1185">Reference proteome</keyword>
<feature type="compositionally biased region" description="Basic and acidic residues" evidence="4">
    <location>
        <begin position="31"/>
        <end position="48"/>
    </location>
</feature>
<feature type="domain" description="Chaplin" evidence="7">
    <location>
        <begin position="326"/>
        <end position="366"/>
    </location>
</feature>
<dbReference type="Proteomes" id="UP001499854">
    <property type="component" value="Unassembled WGS sequence"/>
</dbReference>
<reference evidence="9" key="1">
    <citation type="journal article" date="2019" name="Int. J. Syst. Evol. Microbiol.">
        <title>The Global Catalogue of Microorganisms (GCM) 10K type strain sequencing project: providing services to taxonomists for standard genome sequencing and annotation.</title>
        <authorList>
            <consortium name="The Broad Institute Genomics Platform"/>
            <consortium name="The Broad Institute Genome Sequencing Center for Infectious Disease"/>
            <person name="Wu L."/>
            <person name="Ma J."/>
        </authorList>
    </citation>
    <scope>NUCLEOTIDE SEQUENCE [LARGE SCALE GENOMIC DNA]</scope>
    <source>
        <strain evidence="9">JCM 16013</strain>
    </source>
</reference>
<protein>
    <recommendedName>
        <fullName evidence="7">Chaplin domain-containing protein</fullName>
    </recommendedName>
</protein>
<keyword evidence="5" id="KW-0472">Membrane</keyword>
<proteinExistence type="predicted"/>
<accession>A0ABP5BV89</accession>
<evidence type="ECO:0000313" key="8">
    <source>
        <dbReference type="EMBL" id="GAA1952509.1"/>
    </source>
</evidence>
<keyword evidence="2" id="KW-0130">Cell adhesion</keyword>
<feature type="domain" description="Chaplin" evidence="7">
    <location>
        <begin position="263"/>
        <end position="303"/>
    </location>
</feature>
<feature type="chain" id="PRO_5046493022" description="Chaplin domain-containing protein" evidence="6">
    <location>
        <begin position="27"/>
        <end position="549"/>
    </location>
</feature>
<keyword evidence="3" id="KW-0034">Amyloid</keyword>
<evidence type="ECO:0000256" key="1">
    <source>
        <dbReference type="ARBA" id="ARBA00022512"/>
    </source>
</evidence>
<feature type="domain" description="Chaplin" evidence="7">
    <location>
        <begin position="381"/>
        <end position="421"/>
    </location>
</feature>
<keyword evidence="1" id="KW-0134">Cell wall</keyword>
<feature type="compositionally biased region" description="Low complexity" evidence="4">
    <location>
        <begin position="120"/>
        <end position="143"/>
    </location>
</feature>
<dbReference type="RefSeq" id="WP_344655197.1">
    <property type="nucleotide sequence ID" value="NZ_BAAAQM010000002.1"/>
</dbReference>
<dbReference type="NCBIfam" id="TIGR01167">
    <property type="entry name" value="LPXTG_anchor"/>
    <property type="match status" value="1"/>
</dbReference>
<keyword evidence="1" id="KW-0964">Secreted</keyword>
<gene>
    <name evidence="8" type="ORF">GCM10009838_04540</name>
</gene>
<keyword evidence="6" id="KW-0732">Signal</keyword>
<dbReference type="PROSITE" id="PS51884">
    <property type="entry name" value="CHAPLIN"/>
    <property type="match status" value="5"/>
</dbReference>
<dbReference type="Pfam" id="PF03777">
    <property type="entry name" value="ChpA-C"/>
    <property type="match status" value="6"/>
</dbReference>
<feature type="region of interest" description="Disordered" evidence="4">
    <location>
        <begin position="474"/>
        <end position="515"/>
    </location>
</feature>
<feature type="signal peptide" evidence="6">
    <location>
        <begin position="1"/>
        <end position="26"/>
    </location>
</feature>
<sequence>MHDVAKRGLALAVATGGLLITGAAPAVSAVHHSEHPDSGESKSQEHHGSSPAAQHAPLTVSGPKVKQYEGRHRASQGRHAAAPHQGSPGHPGRTDRTDRTGRTDRTVGTSRTIRTDGDPRAGAAAAAQAPTPRTAPASAVSGASGAPGGGLLTGNTLQVPVHAPLNVCGLVASVIGGGDTAAGDTCVNGAGAGGGTTSSATAATGGDPGLLNDNVVQVPVSIPGNVCGDTATVIGGGNSAQDILCVNEGPASSSTARARTADAPGFANANVVQVPVDVPVNVCGVTADVVGFHDAAVDNRCRNGSPPPETSAPTAGALTEAATSGSTGLADGNIVQVPIEAPLNVCGDTLNVVGVDNPALGNLCVNHTMGGSVARGVAHGNGGAVSGNVVQLPVNLPAEACGLVVGAVGVHDRAAGNRCANETGGAPTAASSASTAGESGLLTGTVVQGSLDMPLQVCGLPVGVGMVFSSSSGNTCATGRSAVPPPPPSQPRTQPVMPPPTPPAPPQDAAQRLPHTGADVLGLAGIGAGALLVGTGAMVAARRKSRSQA</sequence>
<keyword evidence="5" id="KW-0812">Transmembrane</keyword>
<evidence type="ECO:0000256" key="2">
    <source>
        <dbReference type="ARBA" id="ARBA00022889"/>
    </source>
</evidence>
<dbReference type="EMBL" id="BAAAQM010000002">
    <property type="protein sequence ID" value="GAA1952509.1"/>
    <property type="molecule type" value="Genomic_DNA"/>
</dbReference>
<feature type="region of interest" description="Disordered" evidence="4">
    <location>
        <begin position="28"/>
        <end position="143"/>
    </location>
</feature>
<feature type="transmembrane region" description="Helical" evidence="5">
    <location>
        <begin position="520"/>
        <end position="541"/>
    </location>
</feature>
<name>A0ABP5BV89_9ACTN</name>
<evidence type="ECO:0000256" key="5">
    <source>
        <dbReference type="SAM" id="Phobius"/>
    </source>
</evidence>
<evidence type="ECO:0000259" key="7">
    <source>
        <dbReference type="PROSITE" id="PS51884"/>
    </source>
</evidence>
<feature type="compositionally biased region" description="Basic and acidic residues" evidence="4">
    <location>
        <begin position="92"/>
        <end position="105"/>
    </location>
</feature>
<feature type="domain" description="Chaplin" evidence="7">
    <location>
        <begin position="207"/>
        <end position="247"/>
    </location>
</feature>
<evidence type="ECO:0000313" key="9">
    <source>
        <dbReference type="Proteomes" id="UP001499854"/>
    </source>
</evidence>
<evidence type="ECO:0000256" key="3">
    <source>
        <dbReference type="ARBA" id="ARBA00023087"/>
    </source>
</evidence>
<evidence type="ECO:0000256" key="6">
    <source>
        <dbReference type="SAM" id="SignalP"/>
    </source>
</evidence>
<comment type="caution">
    <text evidence="8">The sequence shown here is derived from an EMBL/GenBank/DDBJ whole genome shotgun (WGS) entry which is preliminary data.</text>
</comment>
<keyword evidence="5" id="KW-1133">Transmembrane helix</keyword>
<feature type="domain" description="Chaplin" evidence="7">
    <location>
        <begin position="148"/>
        <end position="188"/>
    </location>
</feature>
<organism evidence="8 9">
    <name type="scientific">Catenulispora subtropica</name>
    <dbReference type="NCBI Taxonomy" id="450798"/>
    <lineage>
        <taxon>Bacteria</taxon>
        <taxon>Bacillati</taxon>
        <taxon>Actinomycetota</taxon>
        <taxon>Actinomycetes</taxon>
        <taxon>Catenulisporales</taxon>
        <taxon>Catenulisporaceae</taxon>
        <taxon>Catenulispora</taxon>
    </lineage>
</organism>
<feature type="compositionally biased region" description="Pro residues" evidence="4">
    <location>
        <begin position="483"/>
        <end position="506"/>
    </location>
</feature>